<dbReference type="InterPro" id="IPR006620">
    <property type="entry name" value="Pro_4_hyd_alph"/>
</dbReference>
<accession>A0AA97PGQ6</accession>
<evidence type="ECO:0000256" key="1">
    <source>
        <dbReference type="ARBA" id="ARBA00001961"/>
    </source>
</evidence>
<name>A0AA97PGQ6_PYRO3</name>
<evidence type="ECO:0000256" key="2">
    <source>
        <dbReference type="ARBA" id="ARBA00022723"/>
    </source>
</evidence>
<keyword evidence="2" id="KW-0479">Metal-binding</keyword>
<organism evidence="8">
    <name type="scientific">Pyricularia oryzae (strain Y34)</name>
    <name type="common">Rice blast fungus</name>
    <name type="synonym">Magnaporthe oryzae</name>
    <dbReference type="NCBI Taxonomy" id="1143189"/>
    <lineage>
        <taxon>Eukaryota</taxon>
        <taxon>Fungi</taxon>
        <taxon>Dikarya</taxon>
        <taxon>Ascomycota</taxon>
        <taxon>Pezizomycotina</taxon>
        <taxon>Sordariomycetes</taxon>
        <taxon>Sordariomycetidae</taxon>
        <taxon>Magnaporthales</taxon>
        <taxon>Pyriculariaceae</taxon>
        <taxon>Pyricularia</taxon>
    </lineage>
</organism>
<evidence type="ECO:0000256" key="6">
    <source>
        <dbReference type="SAM" id="MobiDB-lite"/>
    </source>
</evidence>
<keyword evidence="4" id="KW-0560">Oxidoreductase</keyword>
<feature type="compositionally biased region" description="Low complexity" evidence="6">
    <location>
        <begin position="111"/>
        <end position="128"/>
    </location>
</feature>
<dbReference type="InterPro" id="IPR044862">
    <property type="entry name" value="Pro_4_hyd_alph_FE2OG_OXY"/>
</dbReference>
<dbReference type="GO" id="GO:0004656">
    <property type="term" value="F:procollagen-proline 4-dioxygenase activity"/>
    <property type="evidence" value="ECO:0007669"/>
    <property type="project" value="TreeGrafter"/>
</dbReference>
<comment type="cofactor">
    <cofactor evidence="1">
        <name>L-ascorbate</name>
        <dbReference type="ChEBI" id="CHEBI:38290"/>
    </cofactor>
</comment>
<evidence type="ECO:0000256" key="5">
    <source>
        <dbReference type="ARBA" id="ARBA00023004"/>
    </source>
</evidence>
<evidence type="ECO:0000259" key="7">
    <source>
        <dbReference type="SMART" id="SM00702"/>
    </source>
</evidence>
<dbReference type="EMBL" id="JH793728">
    <property type="protein sequence ID" value="ELQ33991.1"/>
    <property type="molecule type" value="Genomic_DNA"/>
</dbReference>
<gene>
    <name evidence="8" type="ORF">OOU_Y34scaffold00832g18</name>
</gene>
<reference evidence="8" key="1">
    <citation type="journal article" date="2012" name="PLoS Genet.">
        <title>Comparative analysis of the genomes of two field isolates of the rice blast fungus Magnaporthe oryzae.</title>
        <authorList>
            <person name="Xue M."/>
            <person name="Yang J."/>
            <person name="Li Z."/>
            <person name="Hu S."/>
            <person name="Yao N."/>
            <person name="Dean R.A."/>
            <person name="Zhao W."/>
            <person name="Shen M."/>
            <person name="Zhang H."/>
            <person name="Li C."/>
            <person name="Liu L."/>
            <person name="Cao L."/>
            <person name="Xu X."/>
            <person name="Xing Y."/>
            <person name="Hsiang T."/>
            <person name="Zhang Z."/>
            <person name="Xu J.R."/>
            <person name="Peng Y.L."/>
        </authorList>
    </citation>
    <scope>NUCLEOTIDE SEQUENCE</scope>
    <source>
        <strain evidence="8">Y34</strain>
    </source>
</reference>
<dbReference type="PANTHER" id="PTHR10869">
    <property type="entry name" value="PROLYL 4-HYDROXYLASE ALPHA SUBUNIT"/>
    <property type="match status" value="1"/>
</dbReference>
<feature type="region of interest" description="Disordered" evidence="6">
    <location>
        <begin position="99"/>
        <end position="137"/>
    </location>
</feature>
<dbReference type="GO" id="GO:0005783">
    <property type="term" value="C:endoplasmic reticulum"/>
    <property type="evidence" value="ECO:0007669"/>
    <property type="project" value="TreeGrafter"/>
</dbReference>
<evidence type="ECO:0000256" key="3">
    <source>
        <dbReference type="ARBA" id="ARBA00022964"/>
    </source>
</evidence>
<evidence type="ECO:0000313" key="8">
    <source>
        <dbReference type="EMBL" id="ELQ33991.1"/>
    </source>
</evidence>
<dbReference type="Proteomes" id="UP000011086">
    <property type="component" value="Unassembled WGS sequence"/>
</dbReference>
<dbReference type="SMART" id="SM00702">
    <property type="entry name" value="P4Hc"/>
    <property type="match status" value="1"/>
</dbReference>
<dbReference type="InterPro" id="IPR045054">
    <property type="entry name" value="P4HA-like"/>
</dbReference>
<dbReference type="PANTHER" id="PTHR10869:SF241">
    <property type="entry name" value="FE2OG DIOXYGENASE DOMAIN-CONTAINING PROTEIN"/>
    <property type="match status" value="1"/>
</dbReference>
<evidence type="ECO:0000256" key="4">
    <source>
        <dbReference type="ARBA" id="ARBA00023002"/>
    </source>
</evidence>
<proteinExistence type="predicted"/>
<sequence>MASIPDPDLEFSDDEQQDRSFRPFKVVYNFAPVPIPDSFLSTANPPPDAQPVTLTPVDFSSVLPEYQGCHAVVLENVLSPSECVQLLRMAEASVPEADRYERRVKKKPRRSSSSSSSGKQSTDDASSSPPTAPEVFRDPWRPACVSLGANLEILDRGYRRGDRIVWDEQKLTDRLWARCVQAPGLLEQLAFIGPDDPAAPFKSRYSANPPWRFSRINKRMRFLKYRRGDFFRPHCDGAYEDSSHGKQRQTLYTLHLYLNDSKVEAAMAGREPTDLVGGSTPFLSKDGSRRIDVNPRCGRVLIFQHNKLRHSGDDVVYGVKYTMRTDLLYEMVGPEEQEKRSK</sequence>
<protein>
    <recommendedName>
        <fullName evidence="7">Prolyl 4-hydroxylase alpha subunit domain-containing protein</fullName>
    </recommendedName>
</protein>
<dbReference type="AlphaFoldDB" id="A0AA97PGQ6"/>
<keyword evidence="3" id="KW-0223">Dioxygenase</keyword>
<dbReference type="GO" id="GO:0005506">
    <property type="term" value="F:iron ion binding"/>
    <property type="evidence" value="ECO:0007669"/>
    <property type="project" value="InterPro"/>
</dbReference>
<dbReference type="GO" id="GO:0031418">
    <property type="term" value="F:L-ascorbic acid binding"/>
    <property type="evidence" value="ECO:0007669"/>
    <property type="project" value="InterPro"/>
</dbReference>
<dbReference type="Gene3D" id="2.60.120.620">
    <property type="entry name" value="q2cbj1_9rhob like domain"/>
    <property type="match status" value="1"/>
</dbReference>
<keyword evidence="5" id="KW-0408">Iron</keyword>
<feature type="domain" description="Prolyl 4-hydroxylase alpha subunit" evidence="7">
    <location>
        <begin position="69"/>
        <end position="328"/>
    </location>
</feature>
<dbReference type="Pfam" id="PF13640">
    <property type="entry name" value="2OG-FeII_Oxy_3"/>
    <property type="match status" value="1"/>
</dbReference>